<evidence type="ECO:0000313" key="2">
    <source>
        <dbReference type="Proteomes" id="UP000319732"/>
    </source>
</evidence>
<proteinExistence type="predicted"/>
<dbReference type="OrthoDB" id="1188513at2"/>
<dbReference type="RefSeq" id="WP_142904617.1">
    <property type="nucleotide sequence ID" value="NZ_ML660093.1"/>
</dbReference>
<evidence type="ECO:0000313" key="1">
    <source>
        <dbReference type="EMBL" id="TQV78782.1"/>
    </source>
</evidence>
<reference evidence="1 2" key="1">
    <citation type="submission" date="2019-06" db="EMBL/GenBank/DDBJ databases">
        <title>Whole genome sequence for Cellvibrionaceae sp. R142.</title>
        <authorList>
            <person name="Wang G."/>
        </authorList>
    </citation>
    <scope>NUCLEOTIDE SEQUENCE [LARGE SCALE GENOMIC DNA]</scope>
    <source>
        <strain evidence="1 2">R142</strain>
    </source>
</reference>
<dbReference type="EMBL" id="VHSG01000012">
    <property type="protein sequence ID" value="TQV78782.1"/>
    <property type="molecule type" value="Genomic_DNA"/>
</dbReference>
<sequence length="406" mass="45754">MNSNLQHLASYKTAILAAIVLLPFGRVVLAGAPTFTPNIGVELRYFPDSPAFDGQLEHVQPSVAFGVEGRWVSDDRKKRVRFEPFLRVDAQDSERTHFDLRELTYSQRLSDFDLLVGSAQVFWGVAESRNVVDIINQFDGVENNDETDKLGQPLVRLGKFTDVGRFEAYYLPYFRERTFPGKDGRQRGPLVVDTDAAEFERGGEEFAGDFALRYQHQIDKFDIGAHIFYGTNRSPFFKLNGDGSRLIPVYQELTQGGVDLQWTSDAWLLKFEGIAAHSGGETYISSVAGFEYTFFDVKESGIDVGILAEGLYDNRDETQTALTLFENDVFLGTRITWNDVQESELLAGAVVDWESGATFGSIEFETRIGENMKFEVEAQILSSPDSEPLAQQERDSNITVRLTRYF</sequence>
<comment type="caution">
    <text evidence="1">The sequence shown here is derived from an EMBL/GenBank/DDBJ whole genome shotgun (WGS) entry which is preliminary data.</text>
</comment>
<keyword evidence="2" id="KW-1185">Reference proteome</keyword>
<dbReference type="AlphaFoldDB" id="A0A545TNI4"/>
<evidence type="ECO:0008006" key="3">
    <source>
        <dbReference type="Google" id="ProtNLM"/>
    </source>
</evidence>
<accession>A0A545TNI4</accession>
<organism evidence="1 2">
    <name type="scientific">Exilibacterium tricleocarpae</name>
    <dbReference type="NCBI Taxonomy" id="2591008"/>
    <lineage>
        <taxon>Bacteria</taxon>
        <taxon>Pseudomonadati</taxon>
        <taxon>Pseudomonadota</taxon>
        <taxon>Gammaproteobacteria</taxon>
        <taxon>Cellvibrionales</taxon>
        <taxon>Cellvibrionaceae</taxon>
        <taxon>Exilibacterium</taxon>
    </lineage>
</organism>
<name>A0A545TNI4_9GAMM</name>
<dbReference type="Proteomes" id="UP000319732">
    <property type="component" value="Unassembled WGS sequence"/>
</dbReference>
<protein>
    <recommendedName>
        <fullName evidence="3">Porin</fullName>
    </recommendedName>
</protein>
<gene>
    <name evidence="1" type="ORF">FKG94_12230</name>
</gene>